<proteinExistence type="predicted"/>
<reference evidence="2 3" key="1">
    <citation type="journal article" date="2024" name="J Genomics">
        <title>Draft genome sequencing and assembly of Favolaschia claudopus CIRM-BRFM 2984 isolated from oak limbs.</title>
        <authorList>
            <person name="Navarro D."/>
            <person name="Drula E."/>
            <person name="Chaduli D."/>
            <person name="Cazenave R."/>
            <person name="Ahrendt S."/>
            <person name="Wang J."/>
            <person name="Lipzen A."/>
            <person name="Daum C."/>
            <person name="Barry K."/>
            <person name="Grigoriev I.V."/>
            <person name="Favel A."/>
            <person name="Rosso M.N."/>
            <person name="Martin F."/>
        </authorList>
    </citation>
    <scope>NUCLEOTIDE SEQUENCE [LARGE SCALE GENOMIC DNA]</scope>
    <source>
        <strain evidence="2 3">CIRM-BRFM 2984</strain>
    </source>
</reference>
<protein>
    <submittedName>
        <fullName evidence="2">Uncharacterized protein</fullName>
    </submittedName>
</protein>
<dbReference type="EMBL" id="JAWWNJ010000036">
    <property type="protein sequence ID" value="KAK7023102.1"/>
    <property type="molecule type" value="Genomic_DNA"/>
</dbReference>
<evidence type="ECO:0000313" key="3">
    <source>
        <dbReference type="Proteomes" id="UP001362999"/>
    </source>
</evidence>
<comment type="caution">
    <text evidence="2">The sequence shown here is derived from an EMBL/GenBank/DDBJ whole genome shotgun (WGS) entry which is preliminary data.</text>
</comment>
<feature type="region of interest" description="Disordered" evidence="1">
    <location>
        <begin position="64"/>
        <end position="157"/>
    </location>
</feature>
<dbReference type="Proteomes" id="UP001362999">
    <property type="component" value="Unassembled WGS sequence"/>
</dbReference>
<gene>
    <name evidence="2" type="ORF">R3P38DRAFT_2957539</name>
</gene>
<feature type="compositionally biased region" description="Acidic residues" evidence="1">
    <location>
        <begin position="88"/>
        <end position="101"/>
    </location>
</feature>
<keyword evidence="3" id="KW-1185">Reference proteome</keyword>
<dbReference type="AlphaFoldDB" id="A0AAW0BAR4"/>
<feature type="compositionally biased region" description="Acidic residues" evidence="1">
    <location>
        <begin position="123"/>
        <end position="157"/>
    </location>
</feature>
<sequence>MSVATATVLPRPLHFPRLLPRAPGIQPAPLPLQGKTYGRLNASRNLSREMDDLSDEENELEDMNSFIRNRGFGTIVPMGRNLTQQEEKNDEEDDDDDDETDTAPSNGPPSVGEDVGENSAQDLDADMEDLDENDDDDEDGSEEDEGESLEVDESSET</sequence>
<evidence type="ECO:0000313" key="2">
    <source>
        <dbReference type="EMBL" id="KAK7023102.1"/>
    </source>
</evidence>
<organism evidence="2 3">
    <name type="scientific">Favolaschia claudopus</name>
    <dbReference type="NCBI Taxonomy" id="2862362"/>
    <lineage>
        <taxon>Eukaryota</taxon>
        <taxon>Fungi</taxon>
        <taxon>Dikarya</taxon>
        <taxon>Basidiomycota</taxon>
        <taxon>Agaricomycotina</taxon>
        <taxon>Agaricomycetes</taxon>
        <taxon>Agaricomycetidae</taxon>
        <taxon>Agaricales</taxon>
        <taxon>Marasmiineae</taxon>
        <taxon>Mycenaceae</taxon>
        <taxon>Favolaschia</taxon>
    </lineage>
</organism>
<name>A0AAW0BAR4_9AGAR</name>
<evidence type="ECO:0000256" key="1">
    <source>
        <dbReference type="SAM" id="MobiDB-lite"/>
    </source>
</evidence>
<accession>A0AAW0BAR4</accession>